<dbReference type="PANTHER" id="PTHR12236:SF95">
    <property type="entry name" value="CUTICULAR PROTEIN 76BD, ISOFORM C-RELATED"/>
    <property type="match status" value="1"/>
</dbReference>
<accession>A0A8K0KKY6</accession>
<reference evidence="4" key="1">
    <citation type="submission" date="2013-04" db="EMBL/GenBank/DDBJ databases">
        <authorList>
            <person name="Qu J."/>
            <person name="Murali S.C."/>
            <person name="Bandaranaike D."/>
            <person name="Bellair M."/>
            <person name="Blankenburg K."/>
            <person name="Chao H."/>
            <person name="Dinh H."/>
            <person name="Doddapaneni H."/>
            <person name="Downs B."/>
            <person name="Dugan-Rocha S."/>
            <person name="Elkadiri S."/>
            <person name="Gnanaolivu R.D."/>
            <person name="Hernandez B."/>
            <person name="Javaid M."/>
            <person name="Jayaseelan J.C."/>
            <person name="Lee S."/>
            <person name="Li M."/>
            <person name="Ming W."/>
            <person name="Munidasa M."/>
            <person name="Muniz J."/>
            <person name="Nguyen L."/>
            <person name="Ongeri F."/>
            <person name="Osuji N."/>
            <person name="Pu L.-L."/>
            <person name="Puazo M."/>
            <person name="Qu C."/>
            <person name="Quiroz J."/>
            <person name="Raj R."/>
            <person name="Weissenberger G."/>
            <person name="Xin Y."/>
            <person name="Zou X."/>
            <person name="Han Y."/>
            <person name="Richards S."/>
            <person name="Worley K."/>
            <person name="Muzny D."/>
            <person name="Gibbs R."/>
        </authorList>
    </citation>
    <scope>NUCLEOTIDE SEQUENCE</scope>
    <source>
        <strain evidence="4">Sampled in the wild</strain>
    </source>
</reference>
<feature type="chain" id="PRO_5035446958" evidence="3">
    <location>
        <begin position="18"/>
        <end position="136"/>
    </location>
</feature>
<organism evidence="4 5">
    <name type="scientific">Ladona fulva</name>
    <name type="common">Scarce chaser dragonfly</name>
    <name type="synonym">Libellula fulva</name>
    <dbReference type="NCBI Taxonomy" id="123851"/>
    <lineage>
        <taxon>Eukaryota</taxon>
        <taxon>Metazoa</taxon>
        <taxon>Ecdysozoa</taxon>
        <taxon>Arthropoda</taxon>
        <taxon>Hexapoda</taxon>
        <taxon>Insecta</taxon>
        <taxon>Pterygota</taxon>
        <taxon>Palaeoptera</taxon>
        <taxon>Odonata</taxon>
        <taxon>Epiprocta</taxon>
        <taxon>Anisoptera</taxon>
        <taxon>Libelluloidea</taxon>
        <taxon>Libellulidae</taxon>
        <taxon>Ladona</taxon>
    </lineage>
</organism>
<name>A0A8K0KKY6_LADFU</name>
<evidence type="ECO:0000256" key="3">
    <source>
        <dbReference type="SAM" id="SignalP"/>
    </source>
</evidence>
<gene>
    <name evidence="4" type="ORF">J437_LFUL016995</name>
</gene>
<dbReference type="Pfam" id="PF00379">
    <property type="entry name" value="Chitin_bind_4"/>
    <property type="match status" value="1"/>
</dbReference>
<keyword evidence="5" id="KW-1185">Reference proteome</keyword>
<protein>
    <submittedName>
        <fullName evidence="4">Uncharacterized protein</fullName>
    </submittedName>
</protein>
<dbReference type="PROSITE" id="PS00233">
    <property type="entry name" value="CHIT_BIND_RR_1"/>
    <property type="match status" value="1"/>
</dbReference>
<evidence type="ECO:0000256" key="2">
    <source>
        <dbReference type="PROSITE-ProRule" id="PRU00497"/>
    </source>
</evidence>
<dbReference type="AlphaFoldDB" id="A0A8K0KKY6"/>
<dbReference type="PROSITE" id="PS51257">
    <property type="entry name" value="PROKAR_LIPOPROTEIN"/>
    <property type="match status" value="1"/>
</dbReference>
<dbReference type="EMBL" id="KZ309070">
    <property type="protein sequence ID" value="KAG8236740.1"/>
    <property type="molecule type" value="Genomic_DNA"/>
</dbReference>
<keyword evidence="3" id="KW-0732">Signal</keyword>
<dbReference type="PRINTS" id="PR00947">
    <property type="entry name" value="CUTICLE"/>
</dbReference>
<evidence type="ECO:0000313" key="4">
    <source>
        <dbReference type="EMBL" id="KAG8236740.1"/>
    </source>
</evidence>
<sequence length="136" mass="14817">MIARIFFLALALAVACAFPQHGYGGHIAYGGHAVLAGHGAHAVDYYAHPHYQFNYGVEDHHTGDIKSQHEERDGDVVKGQYSLHEPDGTVRTVEYTADAHNGFNAVVHKSGHAVPPQVVQPQPVYHKAIAVAPFHH</sequence>
<dbReference type="OrthoDB" id="6348134at2759"/>
<feature type="signal peptide" evidence="3">
    <location>
        <begin position="1"/>
        <end position="17"/>
    </location>
</feature>
<comment type="caution">
    <text evidence="4">The sequence shown here is derived from an EMBL/GenBank/DDBJ whole genome shotgun (WGS) entry which is preliminary data.</text>
</comment>
<keyword evidence="1 2" id="KW-0193">Cuticle</keyword>
<dbReference type="InterPro" id="IPR000618">
    <property type="entry name" value="Insect_cuticle"/>
</dbReference>
<dbReference type="PANTHER" id="PTHR12236">
    <property type="entry name" value="STRUCTURAL CONTITUENT OF CUTICLE"/>
    <property type="match status" value="1"/>
</dbReference>
<dbReference type="GO" id="GO:0042302">
    <property type="term" value="F:structural constituent of cuticle"/>
    <property type="evidence" value="ECO:0007669"/>
    <property type="project" value="UniProtKB-UniRule"/>
</dbReference>
<proteinExistence type="predicted"/>
<dbReference type="GO" id="GO:0031012">
    <property type="term" value="C:extracellular matrix"/>
    <property type="evidence" value="ECO:0007669"/>
    <property type="project" value="TreeGrafter"/>
</dbReference>
<dbReference type="InterPro" id="IPR031311">
    <property type="entry name" value="CHIT_BIND_RR_consensus"/>
</dbReference>
<dbReference type="InterPro" id="IPR051217">
    <property type="entry name" value="Insect_Cuticle_Struc_Prot"/>
</dbReference>
<dbReference type="PROSITE" id="PS51155">
    <property type="entry name" value="CHIT_BIND_RR_2"/>
    <property type="match status" value="1"/>
</dbReference>
<dbReference type="GO" id="GO:0005615">
    <property type="term" value="C:extracellular space"/>
    <property type="evidence" value="ECO:0007669"/>
    <property type="project" value="TreeGrafter"/>
</dbReference>
<reference evidence="4" key="2">
    <citation type="submission" date="2017-10" db="EMBL/GenBank/DDBJ databases">
        <title>Ladona fulva Genome sequencing and assembly.</title>
        <authorList>
            <person name="Murali S."/>
            <person name="Richards S."/>
            <person name="Bandaranaike D."/>
            <person name="Bellair M."/>
            <person name="Blankenburg K."/>
            <person name="Chao H."/>
            <person name="Dinh H."/>
            <person name="Doddapaneni H."/>
            <person name="Dugan-Rocha S."/>
            <person name="Elkadiri S."/>
            <person name="Gnanaolivu R."/>
            <person name="Hernandez B."/>
            <person name="Skinner E."/>
            <person name="Javaid M."/>
            <person name="Lee S."/>
            <person name="Li M."/>
            <person name="Ming W."/>
            <person name="Munidasa M."/>
            <person name="Muniz J."/>
            <person name="Nguyen L."/>
            <person name="Hughes D."/>
            <person name="Osuji N."/>
            <person name="Pu L.-L."/>
            <person name="Puazo M."/>
            <person name="Qu C."/>
            <person name="Quiroz J."/>
            <person name="Raj R."/>
            <person name="Weissenberger G."/>
            <person name="Xin Y."/>
            <person name="Zou X."/>
            <person name="Han Y."/>
            <person name="Worley K."/>
            <person name="Muzny D."/>
            <person name="Gibbs R."/>
        </authorList>
    </citation>
    <scope>NUCLEOTIDE SEQUENCE</scope>
    <source>
        <strain evidence="4">Sampled in the wild</strain>
    </source>
</reference>
<evidence type="ECO:0000313" key="5">
    <source>
        <dbReference type="Proteomes" id="UP000792457"/>
    </source>
</evidence>
<dbReference type="Proteomes" id="UP000792457">
    <property type="component" value="Unassembled WGS sequence"/>
</dbReference>
<evidence type="ECO:0000256" key="1">
    <source>
        <dbReference type="ARBA" id="ARBA00022460"/>
    </source>
</evidence>